<keyword evidence="1" id="KW-0812">Transmembrane</keyword>
<dbReference type="RefSeq" id="WP_184803578.1">
    <property type="nucleotide sequence ID" value="NZ_JACIIZ010000011.1"/>
</dbReference>
<sequence length="91" mass="9506">MADDGDGGNSDLEPMEDGDPSIVSLSVVSWSMALAALGAIAALALFLLLIGMSQYAFFMIWFIGAPFVGAGAAMAALFLNLRRPGGPRRRS</sequence>
<protein>
    <submittedName>
        <fullName evidence="2">Uncharacterized protein</fullName>
    </submittedName>
</protein>
<reference evidence="2 3" key="1">
    <citation type="submission" date="2020-08" db="EMBL/GenBank/DDBJ databases">
        <title>Genomic Encyclopedia of Type Strains, Phase IV (KMG-IV): sequencing the most valuable type-strain genomes for metagenomic binning, comparative biology and taxonomic classification.</title>
        <authorList>
            <person name="Goeker M."/>
        </authorList>
    </citation>
    <scope>NUCLEOTIDE SEQUENCE [LARGE SCALE GENOMIC DNA]</scope>
    <source>
        <strain evidence="2 3">DSM 22198</strain>
    </source>
</reference>
<feature type="transmembrane region" description="Helical" evidence="1">
    <location>
        <begin position="22"/>
        <end position="50"/>
    </location>
</feature>
<comment type="caution">
    <text evidence="2">The sequence shown here is derived from an EMBL/GenBank/DDBJ whole genome shotgun (WGS) entry which is preliminary data.</text>
</comment>
<dbReference type="EMBL" id="JACIIZ010000011">
    <property type="protein sequence ID" value="MBB6253283.1"/>
    <property type="molecule type" value="Genomic_DNA"/>
</dbReference>
<organism evidence="2 3">
    <name type="scientific">Nitrospirillum iridis</name>
    <dbReference type="NCBI Taxonomy" id="765888"/>
    <lineage>
        <taxon>Bacteria</taxon>
        <taxon>Pseudomonadati</taxon>
        <taxon>Pseudomonadota</taxon>
        <taxon>Alphaproteobacteria</taxon>
        <taxon>Rhodospirillales</taxon>
        <taxon>Azospirillaceae</taxon>
        <taxon>Nitrospirillum</taxon>
    </lineage>
</organism>
<evidence type="ECO:0000313" key="2">
    <source>
        <dbReference type="EMBL" id="MBB6253283.1"/>
    </source>
</evidence>
<dbReference type="Proteomes" id="UP000539175">
    <property type="component" value="Unassembled WGS sequence"/>
</dbReference>
<keyword evidence="1" id="KW-0472">Membrane</keyword>
<proteinExistence type="predicted"/>
<keyword evidence="1" id="KW-1133">Transmembrane helix</keyword>
<evidence type="ECO:0000256" key="1">
    <source>
        <dbReference type="SAM" id="Phobius"/>
    </source>
</evidence>
<evidence type="ECO:0000313" key="3">
    <source>
        <dbReference type="Proteomes" id="UP000539175"/>
    </source>
</evidence>
<name>A0A7X0B033_9PROT</name>
<keyword evidence="3" id="KW-1185">Reference proteome</keyword>
<gene>
    <name evidence="2" type="ORF">FHS74_003852</name>
</gene>
<accession>A0A7X0B033</accession>
<dbReference type="AlphaFoldDB" id="A0A7X0B033"/>
<feature type="transmembrane region" description="Helical" evidence="1">
    <location>
        <begin position="56"/>
        <end position="81"/>
    </location>
</feature>